<organism evidence="1 2">
    <name type="scientific">Trichostrongylus colubriformis</name>
    <name type="common">Black scour worm</name>
    <dbReference type="NCBI Taxonomy" id="6319"/>
    <lineage>
        <taxon>Eukaryota</taxon>
        <taxon>Metazoa</taxon>
        <taxon>Ecdysozoa</taxon>
        <taxon>Nematoda</taxon>
        <taxon>Chromadorea</taxon>
        <taxon>Rhabditida</taxon>
        <taxon>Rhabditina</taxon>
        <taxon>Rhabditomorpha</taxon>
        <taxon>Strongyloidea</taxon>
        <taxon>Trichostrongylidae</taxon>
        <taxon>Trichostrongylus</taxon>
    </lineage>
</organism>
<proteinExistence type="predicted"/>
<keyword evidence="2" id="KW-1185">Reference proteome</keyword>
<comment type="caution">
    <text evidence="1">The sequence shown here is derived from an EMBL/GenBank/DDBJ whole genome shotgun (WGS) entry which is preliminary data.</text>
</comment>
<sequence length="307" mass="34974">EYREFPLYEEGFYQVQSIYFKNVMAMIPPAQKDVETSSVFSAFVIAVVARIIGHEKDFDRREPQQRELIFVKSLLGAQQYAYMMLEFFCMEGDKCNILNEEAVQIAVKDITGNKLSTVVKVRKTSWIEETLFSITMSRLIRPQSTKSDNGTDGQSSSLPYFDVHGRRSKPFTSAADITLTQQRFDNTSTLFSHVSVSGSIRTVEAAASVSLRMLLEGKSPAEAIRAPAAMYDPRNGKFYCEYDKKFLQLLYVKHNIVCEEMKTDDKHMREREVMALKLKSTNEGTLDKVMQTALTRDPTENNYPVGI</sequence>
<reference evidence="1 2" key="1">
    <citation type="submission" date="2019-10" db="EMBL/GenBank/DDBJ databases">
        <title>Assembly and Annotation for the nematode Trichostrongylus colubriformis.</title>
        <authorList>
            <person name="Martin J."/>
        </authorList>
    </citation>
    <scope>NUCLEOTIDE SEQUENCE [LARGE SCALE GENOMIC DNA]</scope>
    <source>
        <strain evidence="1">G859</strain>
        <tissue evidence="1">Whole worm</tissue>
    </source>
</reference>
<name>A0AAN8ICN8_TRICO</name>
<evidence type="ECO:0000313" key="2">
    <source>
        <dbReference type="Proteomes" id="UP001331761"/>
    </source>
</evidence>
<dbReference type="AlphaFoldDB" id="A0AAN8ICN8"/>
<evidence type="ECO:0000313" key="1">
    <source>
        <dbReference type="EMBL" id="KAK5968206.1"/>
    </source>
</evidence>
<dbReference type="EMBL" id="WIXE01021640">
    <property type="protein sequence ID" value="KAK5968206.1"/>
    <property type="molecule type" value="Genomic_DNA"/>
</dbReference>
<accession>A0AAN8ICN8</accession>
<gene>
    <name evidence="1" type="ORF">GCK32_012235</name>
</gene>
<feature type="non-terminal residue" evidence="1">
    <location>
        <position position="1"/>
    </location>
</feature>
<dbReference type="Proteomes" id="UP001331761">
    <property type="component" value="Unassembled WGS sequence"/>
</dbReference>
<protein>
    <submittedName>
        <fullName evidence="1">Uncharacterized protein</fullName>
    </submittedName>
</protein>